<proteinExistence type="predicted"/>
<dbReference type="RefSeq" id="WP_258212560.1">
    <property type="nucleotide sequence ID" value="NZ_JANQBD010000004.1"/>
</dbReference>
<comment type="caution">
    <text evidence="3">The sequence shown here is derived from an EMBL/GenBank/DDBJ whole genome shotgun (WGS) entry which is preliminary data.</text>
</comment>
<gene>
    <name evidence="3" type="ORF">NV381_07040</name>
</gene>
<evidence type="ECO:0000313" key="4">
    <source>
        <dbReference type="Proteomes" id="UP001300012"/>
    </source>
</evidence>
<dbReference type="PROSITE" id="PS51819">
    <property type="entry name" value="VOC"/>
    <property type="match status" value="1"/>
</dbReference>
<feature type="domain" description="VOC" evidence="2">
    <location>
        <begin position="42"/>
        <end position="156"/>
    </location>
</feature>
<sequence>MSKTVRHGIALVLASMLFLVSASFMAIPAEAAKKPTASTIQGIAHMAYNVTSLAKARAFWVDYLGYAEPFAVSSQVAVIKINDNQYIELYEGKLDSTNGQYQLKNIGYYTTDAAALLAQLKKNGVKVPTSVTTNALGNLSFTVTDPDGHVIEFVQYMSTSLTGKTQGKAMPSTRIFTSIISNGATSKNQLVTNEFLQTKIGFLPNGDSGLNSHLIRIPNSDQFYECGVLGPNETLNAATAGKKNQVDLKTDPGMTIQEAVDILKKRDPKITVDLHYTSGDRWVGNIYDPDGSRVELDDK</sequence>
<dbReference type="EMBL" id="JANQBD010000004">
    <property type="protein sequence ID" value="MCR8630955.1"/>
    <property type="molecule type" value="Genomic_DNA"/>
</dbReference>
<evidence type="ECO:0000256" key="1">
    <source>
        <dbReference type="SAM" id="SignalP"/>
    </source>
</evidence>
<accession>A0ABT1YCM2</accession>
<name>A0ABT1YCM2_9BACL</name>
<dbReference type="InterPro" id="IPR037523">
    <property type="entry name" value="VOC_core"/>
</dbReference>
<evidence type="ECO:0000259" key="2">
    <source>
        <dbReference type="PROSITE" id="PS51819"/>
    </source>
</evidence>
<dbReference type="SUPFAM" id="SSF54593">
    <property type="entry name" value="Glyoxalase/Bleomycin resistance protein/Dihydroxybiphenyl dioxygenase"/>
    <property type="match status" value="1"/>
</dbReference>
<keyword evidence="4" id="KW-1185">Reference proteome</keyword>
<dbReference type="InterPro" id="IPR004360">
    <property type="entry name" value="Glyas_Fos-R_dOase_dom"/>
</dbReference>
<dbReference type="Pfam" id="PF00903">
    <property type="entry name" value="Glyoxalase"/>
    <property type="match status" value="1"/>
</dbReference>
<dbReference type="Gene3D" id="3.10.180.10">
    <property type="entry name" value="2,3-Dihydroxybiphenyl 1,2-Dioxygenase, domain 1"/>
    <property type="match status" value="1"/>
</dbReference>
<reference evidence="3 4" key="1">
    <citation type="submission" date="2022-08" db="EMBL/GenBank/DDBJ databases">
        <title>Paenibacillus endoradicis sp. nov., Paenibacillus radicibacter sp. nov and Paenibacillus pararadicis sp. nov., three cold-adapted plant growth-promoting bacteria isolated from root of Larix gmelinii in Great Khingan.</title>
        <authorList>
            <person name="Xue H."/>
        </authorList>
    </citation>
    <scope>NUCLEOTIDE SEQUENCE [LARGE SCALE GENOMIC DNA]</scope>
    <source>
        <strain evidence="3 4">N5-1-1-5</strain>
    </source>
</reference>
<dbReference type="InterPro" id="IPR029068">
    <property type="entry name" value="Glyas_Bleomycin-R_OHBP_Dase"/>
</dbReference>
<dbReference type="CDD" id="cd06587">
    <property type="entry name" value="VOC"/>
    <property type="match status" value="1"/>
</dbReference>
<keyword evidence="1" id="KW-0732">Signal</keyword>
<dbReference type="Proteomes" id="UP001300012">
    <property type="component" value="Unassembled WGS sequence"/>
</dbReference>
<protein>
    <submittedName>
        <fullName evidence="3">VOC family protein</fullName>
    </submittedName>
</protein>
<feature type="chain" id="PRO_5046703042" evidence="1">
    <location>
        <begin position="27"/>
        <end position="299"/>
    </location>
</feature>
<organism evidence="3 4">
    <name type="scientific">Paenibacillus radicis</name>
    <name type="common">ex Xue et al. 2023</name>
    <dbReference type="NCBI Taxonomy" id="2972489"/>
    <lineage>
        <taxon>Bacteria</taxon>
        <taxon>Bacillati</taxon>
        <taxon>Bacillota</taxon>
        <taxon>Bacilli</taxon>
        <taxon>Bacillales</taxon>
        <taxon>Paenibacillaceae</taxon>
        <taxon>Paenibacillus</taxon>
    </lineage>
</organism>
<feature type="signal peptide" evidence="1">
    <location>
        <begin position="1"/>
        <end position="26"/>
    </location>
</feature>
<evidence type="ECO:0000313" key="3">
    <source>
        <dbReference type="EMBL" id="MCR8630955.1"/>
    </source>
</evidence>